<evidence type="ECO:0000256" key="2">
    <source>
        <dbReference type="ARBA" id="ARBA00022840"/>
    </source>
</evidence>
<dbReference type="Gene3D" id="3.40.50.300">
    <property type="entry name" value="P-loop containing nucleotide triphosphate hydrolases"/>
    <property type="match status" value="1"/>
</dbReference>
<dbReference type="PANTHER" id="PTHR32071">
    <property type="entry name" value="TRANSCRIPTIONAL REGULATORY PROTEIN"/>
    <property type="match status" value="1"/>
</dbReference>
<evidence type="ECO:0000256" key="3">
    <source>
        <dbReference type="ARBA" id="ARBA00023015"/>
    </source>
</evidence>
<dbReference type="Pfam" id="PF00158">
    <property type="entry name" value="Sigma54_activat"/>
    <property type="match status" value="1"/>
</dbReference>
<evidence type="ECO:0000259" key="7">
    <source>
        <dbReference type="PROSITE" id="PS50045"/>
    </source>
</evidence>
<dbReference type="SMART" id="SM00382">
    <property type="entry name" value="AAA"/>
    <property type="match status" value="1"/>
</dbReference>
<dbReference type="InterPro" id="IPR002078">
    <property type="entry name" value="Sigma_54_int"/>
</dbReference>
<dbReference type="Gene3D" id="1.10.10.60">
    <property type="entry name" value="Homeodomain-like"/>
    <property type="match status" value="1"/>
</dbReference>
<evidence type="ECO:0000256" key="1">
    <source>
        <dbReference type="ARBA" id="ARBA00022741"/>
    </source>
</evidence>
<dbReference type="PROSITE" id="PS00676">
    <property type="entry name" value="SIGMA54_INTERACT_2"/>
    <property type="match status" value="1"/>
</dbReference>
<dbReference type="InterPro" id="IPR027417">
    <property type="entry name" value="P-loop_NTPase"/>
</dbReference>
<dbReference type="InterPro" id="IPR025943">
    <property type="entry name" value="Sigma_54_int_dom_ATP-bd_2"/>
</dbReference>
<dbReference type="SUPFAM" id="SSF46689">
    <property type="entry name" value="Homeodomain-like"/>
    <property type="match status" value="1"/>
</dbReference>
<dbReference type="Gene3D" id="1.10.8.60">
    <property type="match status" value="1"/>
</dbReference>
<keyword evidence="1" id="KW-0547">Nucleotide-binding</keyword>
<evidence type="ECO:0000313" key="8">
    <source>
        <dbReference type="EMBL" id="KAA6121499.1"/>
    </source>
</evidence>
<dbReference type="InterPro" id="IPR058031">
    <property type="entry name" value="AAA_lid_NorR"/>
</dbReference>
<protein>
    <submittedName>
        <fullName evidence="8">Sigma-54-dependent Fis family transcriptional regulator</fullName>
    </submittedName>
</protein>
<dbReference type="PANTHER" id="PTHR32071:SF117">
    <property type="entry name" value="PTS-DEPENDENT DIHYDROXYACETONE KINASE OPERON REGULATORY PROTEIN-RELATED"/>
    <property type="match status" value="1"/>
</dbReference>
<dbReference type="PROSITE" id="PS50045">
    <property type="entry name" value="SIGMA54_INTERACT_4"/>
    <property type="match status" value="1"/>
</dbReference>
<feature type="compositionally biased region" description="Basic and acidic residues" evidence="6">
    <location>
        <begin position="11"/>
        <end position="37"/>
    </location>
</feature>
<dbReference type="SUPFAM" id="SSF52540">
    <property type="entry name" value="P-loop containing nucleoside triphosphate hydrolases"/>
    <property type="match status" value="1"/>
</dbReference>
<sequence length="348" mass="38289">MSTSTSNDLPDTTRSRHREPARDHPREDGGHGPARDDFALLWRSTSPAMRRLLEQIPRVAATDVPMLAVGESGTGKELVARAIHERSNRRGKPFVAVNCGAIAPTLIESELFGHEKGGFTGAMQQKAGYFEQAHGGTLFLDEVTEMAPDMQIKLLRVLETRTFHRVGGDAQVVCDVRIVSATNRDPLEAVRSGVLREDLLYRLAVVPLHIPPLRERREDIVPLAKHFLAELNAAEGADKVFSASALERLCQYGWPGNVRELRNTVYRAFILADRVIELPNPNIASQPPLPTAADGVLNVRIGTTLADAQRGLILATLARFDGDKRRAAQALGISLKTLYNRLDAYRDG</sequence>
<dbReference type="InterPro" id="IPR025944">
    <property type="entry name" value="Sigma_54_int_dom_CS"/>
</dbReference>
<dbReference type="EMBL" id="VWRN01000043">
    <property type="protein sequence ID" value="KAA6121499.1"/>
    <property type="molecule type" value="Genomic_DNA"/>
</dbReference>
<dbReference type="FunFam" id="3.40.50.300:FF:000006">
    <property type="entry name" value="DNA-binding transcriptional regulator NtrC"/>
    <property type="match status" value="1"/>
</dbReference>
<keyword evidence="3" id="KW-0805">Transcription regulation</keyword>
<dbReference type="PROSITE" id="PS00688">
    <property type="entry name" value="SIGMA54_INTERACT_3"/>
    <property type="match status" value="1"/>
</dbReference>
<keyword evidence="9" id="KW-1185">Reference proteome</keyword>
<dbReference type="InterPro" id="IPR002197">
    <property type="entry name" value="HTH_Fis"/>
</dbReference>
<evidence type="ECO:0000256" key="5">
    <source>
        <dbReference type="ARBA" id="ARBA00023163"/>
    </source>
</evidence>
<evidence type="ECO:0000313" key="9">
    <source>
        <dbReference type="Proteomes" id="UP000324324"/>
    </source>
</evidence>
<dbReference type="InterPro" id="IPR003593">
    <property type="entry name" value="AAA+_ATPase"/>
</dbReference>
<keyword evidence="2" id="KW-0067">ATP-binding</keyword>
<organism evidence="8 9">
    <name type="scientific">Cupriavidus cauae</name>
    <dbReference type="NCBI Taxonomy" id="2608999"/>
    <lineage>
        <taxon>Bacteria</taxon>
        <taxon>Pseudomonadati</taxon>
        <taxon>Pseudomonadota</taxon>
        <taxon>Betaproteobacteria</taxon>
        <taxon>Burkholderiales</taxon>
        <taxon>Burkholderiaceae</taxon>
        <taxon>Cupriavidus</taxon>
    </lineage>
</organism>
<comment type="caution">
    <text evidence="8">The sequence shown here is derived from an EMBL/GenBank/DDBJ whole genome shotgun (WGS) entry which is preliminary data.</text>
</comment>
<feature type="region of interest" description="Disordered" evidence="6">
    <location>
        <begin position="1"/>
        <end position="37"/>
    </location>
</feature>
<dbReference type="Proteomes" id="UP000324324">
    <property type="component" value="Unassembled WGS sequence"/>
</dbReference>
<evidence type="ECO:0000256" key="6">
    <source>
        <dbReference type="SAM" id="MobiDB-lite"/>
    </source>
</evidence>
<dbReference type="CDD" id="cd00009">
    <property type="entry name" value="AAA"/>
    <property type="match status" value="1"/>
</dbReference>
<dbReference type="RefSeq" id="WP_149320183.1">
    <property type="nucleotide sequence ID" value="NZ_CP080294.1"/>
</dbReference>
<reference evidence="8 9" key="1">
    <citation type="submission" date="2019-09" db="EMBL/GenBank/DDBJ databases">
        <title>Isolation of a novel species in the genus Cupriavidus from patients with sepsis using whole genome sequencing.</title>
        <authorList>
            <person name="Kweon O.J."/>
            <person name="Lee M.-K."/>
        </authorList>
    </citation>
    <scope>NUCLEOTIDE SEQUENCE [LARGE SCALE GENOMIC DNA]</scope>
    <source>
        <strain evidence="8 9">MKL-01</strain>
    </source>
</reference>
<gene>
    <name evidence="8" type="ORF">F1599_15885</name>
</gene>
<accession>A0A5M8AFI5</accession>
<proteinExistence type="predicted"/>
<dbReference type="InterPro" id="IPR009057">
    <property type="entry name" value="Homeodomain-like_sf"/>
</dbReference>
<keyword evidence="5" id="KW-0804">Transcription</keyword>
<feature type="compositionally biased region" description="Polar residues" evidence="6">
    <location>
        <begin position="1"/>
        <end position="10"/>
    </location>
</feature>
<name>A0A5M8AFI5_9BURK</name>
<dbReference type="Pfam" id="PF25601">
    <property type="entry name" value="AAA_lid_14"/>
    <property type="match status" value="1"/>
</dbReference>
<evidence type="ECO:0000256" key="4">
    <source>
        <dbReference type="ARBA" id="ARBA00023125"/>
    </source>
</evidence>
<dbReference type="GO" id="GO:0006355">
    <property type="term" value="P:regulation of DNA-templated transcription"/>
    <property type="evidence" value="ECO:0007669"/>
    <property type="project" value="InterPro"/>
</dbReference>
<dbReference type="GO" id="GO:0043565">
    <property type="term" value="F:sequence-specific DNA binding"/>
    <property type="evidence" value="ECO:0007669"/>
    <property type="project" value="InterPro"/>
</dbReference>
<keyword evidence="4" id="KW-0238">DNA-binding</keyword>
<feature type="domain" description="Sigma-54 factor interaction" evidence="7">
    <location>
        <begin position="42"/>
        <end position="270"/>
    </location>
</feature>
<dbReference type="AlphaFoldDB" id="A0A5M8AFI5"/>
<dbReference type="GO" id="GO:0005524">
    <property type="term" value="F:ATP binding"/>
    <property type="evidence" value="ECO:0007669"/>
    <property type="project" value="UniProtKB-KW"/>
</dbReference>
<dbReference type="Pfam" id="PF02954">
    <property type="entry name" value="HTH_8"/>
    <property type="match status" value="1"/>
</dbReference>